<proteinExistence type="predicted"/>
<keyword evidence="2" id="KW-1185">Reference proteome</keyword>
<dbReference type="EMBL" id="SPVF01000200">
    <property type="protein sequence ID" value="TFW16844.1"/>
    <property type="molecule type" value="Genomic_DNA"/>
</dbReference>
<dbReference type="Proteomes" id="UP000298438">
    <property type="component" value="Unassembled WGS sequence"/>
</dbReference>
<reference evidence="1 2" key="1">
    <citation type="submission" date="2019-03" db="EMBL/GenBank/DDBJ databases">
        <title>Draft Genome Sequence of Massilia arenosa sp. nov., a Novel Massilia Species Isolated from a Sandy-loam Maize Soil.</title>
        <authorList>
            <person name="Raths R."/>
            <person name="Peta V."/>
            <person name="Bucking H."/>
        </authorList>
    </citation>
    <scope>NUCLEOTIDE SEQUENCE [LARGE SCALE GENOMIC DNA]</scope>
    <source>
        <strain evidence="1 2">MC02</strain>
    </source>
</reference>
<name>A0A4Y9S5M8_9BURK</name>
<evidence type="ECO:0008006" key="3">
    <source>
        <dbReference type="Google" id="ProtNLM"/>
    </source>
</evidence>
<organism evidence="1 2">
    <name type="scientific">Zemynaea arenosa</name>
    <dbReference type="NCBI Taxonomy" id="2561931"/>
    <lineage>
        <taxon>Bacteria</taxon>
        <taxon>Pseudomonadati</taxon>
        <taxon>Pseudomonadota</taxon>
        <taxon>Betaproteobacteria</taxon>
        <taxon>Burkholderiales</taxon>
        <taxon>Oxalobacteraceae</taxon>
        <taxon>Telluria group</taxon>
        <taxon>Zemynaea</taxon>
    </lineage>
</organism>
<dbReference type="OrthoDB" id="331868at2"/>
<dbReference type="InterPro" id="IPR032720">
    <property type="entry name" value="Cys_rich_CWC"/>
</dbReference>
<protein>
    <recommendedName>
        <fullName evidence="3">Cysteine-rich CWC family protein</fullName>
    </recommendedName>
</protein>
<accession>A0A4Y9S5M8</accession>
<gene>
    <name evidence="1" type="ORF">E4L96_15585</name>
</gene>
<evidence type="ECO:0000313" key="2">
    <source>
        <dbReference type="Proteomes" id="UP000298438"/>
    </source>
</evidence>
<comment type="caution">
    <text evidence="1">The sequence shown here is derived from an EMBL/GenBank/DDBJ whole genome shotgun (WGS) entry which is preliminary data.</text>
</comment>
<sequence length="66" mass="6734">MQRCGRCGAELHCAMAAGDAAPCWCTELPPAVPVPSGPTGTGAADAACWCRACLTAHIASLQRPHD</sequence>
<dbReference type="Pfam" id="PF14375">
    <property type="entry name" value="Cys_rich_CWC"/>
    <property type="match status" value="1"/>
</dbReference>
<evidence type="ECO:0000313" key="1">
    <source>
        <dbReference type="EMBL" id="TFW16844.1"/>
    </source>
</evidence>
<dbReference type="AlphaFoldDB" id="A0A4Y9S5M8"/>